<sequence>GSLLARKPDLGGIYTQLLALAENRKLSTYLAKKKIVGVFWGVLLFFVEVKHRNGNFI</sequence>
<feature type="non-terminal residue" evidence="1">
    <location>
        <position position="1"/>
    </location>
</feature>
<dbReference type="Proteomes" id="UP001163828">
    <property type="component" value="Unassembled WGS sequence"/>
</dbReference>
<evidence type="ECO:0000313" key="1">
    <source>
        <dbReference type="EMBL" id="KAJ3990622.1"/>
    </source>
</evidence>
<gene>
    <name evidence="1" type="ORF">F5050DRAFT_1795876</name>
</gene>
<name>A0ABQ8PWA3_9AGAR</name>
<evidence type="ECO:0000313" key="2">
    <source>
        <dbReference type="Proteomes" id="UP001163828"/>
    </source>
</evidence>
<keyword evidence="2" id="KW-1185">Reference proteome</keyword>
<reference evidence="1" key="1">
    <citation type="submission" date="2022-08" db="EMBL/GenBank/DDBJ databases">
        <authorList>
            <consortium name="DOE Joint Genome Institute"/>
            <person name="Min B."/>
            <person name="Riley R."/>
            <person name="Sierra-Patev S."/>
            <person name="Naranjo-Ortiz M."/>
            <person name="Looney B."/>
            <person name="Konkel Z."/>
            <person name="Slot J.C."/>
            <person name="Sakamoto Y."/>
            <person name="Steenwyk J.L."/>
            <person name="Rokas A."/>
            <person name="Carro J."/>
            <person name="Camarero S."/>
            <person name="Ferreira P."/>
            <person name="Molpeceres G."/>
            <person name="Ruiz-Duenas F.J."/>
            <person name="Serrano A."/>
            <person name="Henrissat B."/>
            <person name="Drula E."/>
            <person name="Hughes K.W."/>
            <person name="Mata J.L."/>
            <person name="Ishikawa N.K."/>
            <person name="Vargas-Isla R."/>
            <person name="Ushijima S."/>
            <person name="Smith C.A."/>
            <person name="Ahrendt S."/>
            <person name="Andreopoulos W."/>
            <person name="He G."/>
            <person name="Labutti K."/>
            <person name="Lipzen A."/>
            <person name="Ng V."/>
            <person name="Sandor L."/>
            <person name="Barry K."/>
            <person name="Martinez A.T."/>
            <person name="Xiao Y."/>
            <person name="Gibbons J.G."/>
            <person name="Terashima K."/>
            <person name="Hibbett D.S."/>
            <person name="Grigoriev I.V."/>
        </authorList>
    </citation>
    <scope>NUCLEOTIDE SEQUENCE</scope>
    <source>
        <strain evidence="1">TFB10827</strain>
    </source>
</reference>
<proteinExistence type="predicted"/>
<protein>
    <submittedName>
        <fullName evidence="1">Uncharacterized protein</fullName>
    </submittedName>
</protein>
<feature type="non-terminal residue" evidence="1">
    <location>
        <position position="57"/>
    </location>
</feature>
<comment type="caution">
    <text evidence="1">The sequence shown here is derived from an EMBL/GenBank/DDBJ whole genome shotgun (WGS) entry which is preliminary data.</text>
</comment>
<accession>A0ABQ8PWA3</accession>
<dbReference type="EMBL" id="MU791773">
    <property type="protein sequence ID" value="KAJ3990622.1"/>
    <property type="molecule type" value="Genomic_DNA"/>
</dbReference>
<organism evidence="1 2">
    <name type="scientific">Lentinula boryana</name>
    <dbReference type="NCBI Taxonomy" id="40481"/>
    <lineage>
        <taxon>Eukaryota</taxon>
        <taxon>Fungi</taxon>
        <taxon>Dikarya</taxon>
        <taxon>Basidiomycota</taxon>
        <taxon>Agaricomycotina</taxon>
        <taxon>Agaricomycetes</taxon>
        <taxon>Agaricomycetidae</taxon>
        <taxon>Agaricales</taxon>
        <taxon>Marasmiineae</taxon>
        <taxon>Omphalotaceae</taxon>
        <taxon>Lentinula</taxon>
    </lineage>
</organism>